<keyword evidence="2" id="KW-1185">Reference proteome</keyword>
<dbReference type="Proteomes" id="UP000221168">
    <property type="component" value="Unassembled WGS sequence"/>
</dbReference>
<dbReference type="RefSeq" id="WP_099304828.1">
    <property type="nucleotide sequence ID" value="NZ_PDVP01000002.1"/>
</dbReference>
<dbReference type="AlphaFoldDB" id="A0A2G1QSL7"/>
<gene>
    <name evidence="1" type="ORF">CSC94_05975</name>
</gene>
<name>A0A2G1QSL7_9HYPH</name>
<comment type="caution">
    <text evidence="1">The sequence shown here is derived from an EMBL/GenBank/DDBJ whole genome shotgun (WGS) entry which is preliminary data.</text>
</comment>
<proteinExistence type="predicted"/>
<sequence length="95" mass="10575">MNEMNEWVRLFLEAETHPERAGVLVAAPVAVLMKYCSAFGHACEKTGFSPGVEYLNAIRTMLGRRRHRGMVPCTEYEAANTTLLGFVEQGVRDDG</sequence>
<reference evidence="1 2" key="1">
    <citation type="submission" date="2017-10" db="EMBL/GenBank/DDBJ databases">
        <title>Sedimentibacterium mangrovi gen. nov., sp. nov., a novel member of family Phyllobacteriacea isolated from mangrove sediment.</title>
        <authorList>
            <person name="Liao H."/>
            <person name="Tian Y."/>
        </authorList>
    </citation>
    <scope>NUCLEOTIDE SEQUENCE [LARGE SCALE GENOMIC DNA]</scope>
    <source>
        <strain evidence="1 2">X9-2-2</strain>
    </source>
</reference>
<evidence type="ECO:0000313" key="1">
    <source>
        <dbReference type="EMBL" id="PHP68198.1"/>
    </source>
</evidence>
<organism evidence="1 2">
    <name type="scientific">Zhengella mangrovi</name>
    <dbReference type="NCBI Taxonomy" id="1982044"/>
    <lineage>
        <taxon>Bacteria</taxon>
        <taxon>Pseudomonadati</taxon>
        <taxon>Pseudomonadota</taxon>
        <taxon>Alphaproteobacteria</taxon>
        <taxon>Hyphomicrobiales</taxon>
        <taxon>Notoacmeibacteraceae</taxon>
        <taxon>Zhengella</taxon>
    </lineage>
</organism>
<dbReference type="EMBL" id="PDVP01000002">
    <property type="protein sequence ID" value="PHP68198.1"/>
    <property type="molecule type" value="Genomic_DNA"/>
</dbReference>
<accession>A0A2G1QSL7</accession>
<evidence type="ECO:0000313" key="2">
    <source>
        <dbReference type="Proteomes" id="UP000221168"/>
    </source>
</evidence>
<protein>
    <submittedName>
        <fullName evidence="1">Uncharacterized protein</fullName>
    </submittedName>
</protein>